<dbReference type="Proteomes" id="UP000319801">
    <property type="component" value="Unassembled WGS sequence"/>
</dbReference>
<keyword evidence="2" id="KW-1185">Reference proteome</keyword>
<dbReference type="AlphaFoldDB" id="A0A556TZN5"/>
<sequence length="169" mass="19585">MSDNDDDDKGSYSTLQKAAFLWFSGLETDHGDRWRQVAHLAANCYTQMTHLHAIEKRKRKPLSPQTKERQCRFPFRPPRLALLLFMCFDYRHMPPTIANRKQQKTQPRYPHSNKAVIRTPALVEKPEEKNRGQSVLSKTVVIETVYTSPLCETVSDPQRMSILSARDTL</sequence>
<organism evidence="1 2">
    <name type="scientific">Bagarius yarrelli</name>
    <name type="common">Goonch</name>
    <name type="synonym">Bagrus yarrelli</name>
    <dbReference type="NCBI Taxonomy" id="175774"/>
    <lineage>
        <taxon>Eukaryota</taxon>
        <taxon>Metazoa</taxon>
        <taxon>Chordata</taxon>
        <taxon>Craniata</taxon>
        <taxon>Vertebrata</taxon>
        <taxon>Euteleostomi</taxon>
        <taxon>Actinopterygii</taxon>
        <taxon>Neopterygii</taxon>
        <taxon>Teleostei</taxon>
        <taxon>Ostariophysi</taxon>
        <taxon>Siluriformes</taxon>
        <taxon>Sisoridae</taxon>
        <taxon>Sisorinae</taxon>
        <taxon>Bagarius</taxon>
    </lineage>
</organism>
<name>A0A556TZN5_BAGYA</name>
<evidence type="ECO:0000313" key="2">
    <source>
        <dbReference type="Proteomes" id="UP000319801"/>
    </source>
</evidence>
<proteinExistence type="predicted"/>
<comment type="caution">
    <text evidence="1">The sequence shown here is derived from an EMBL/GenBank/DDBJ whole genome shotgun (WGS) entry which is preliminary data.</text>
</comment>
<accession>A0A556TZN5</accession>
<gene>
    <name evidence="1" type="ORF">Baya_7234</name>
</gene>
<dbReference type="EMBL" id="VCAZ01000032">
    <property type="protein sequence ID" value="TSL47653.1"/>
    <property type="molecule type" value="Genomic_DNA"/>
</dbReference>
<evidence type="ECO:0000313" key="1">
    <source>
        <dbReference type="EMBL" id="TSL47653.1"/>
    </source>
</evidence>
<reference evidence="1 2" key="1">
    <citation type="journal article" date="2019" name="Genome Biol. Evol.">
        <title>Whole-Genome Sequencing of the Giant Devil Catfish, Bagarius yarrelli.</title>
        <authorList>
            <person name="Jiang W."/>
            <person name="Lv Y."/>
            <person name="Cheng L."/>
            <person name="Yang K."/>
            <person name="Chao B."/>
            <person name="Wang X."/>
            <person name="Li Y."/>
            <person name="Pan X."/>
            <person name="You X."/>
            <person name="Zhang Y."/>
            <person name="Yang J."/>
            <person name="Li J."/>
            <person name="Zhang X."/>
            <person name="Liu S."/>
            <person name="Sun C."/>
            <person name="Yang J."/>
            <person name="Shi Q."/>
        </authorList>
    </citation>
    <scope>NUCLEOTIDE SEQUENCE [LARGE SCALE GENOMIC DNA]</scope>
    <source>
        <strain evidence="1">JWS20170419001</strain>
        <tissue evidence="1">Muscle</tissue>
    </source>
</reference>
<protein>
    <submittedName>
        <fullName evidence="1">Uncharacterized protein</fullName>
    </submittedName>
</protein>